<comment type="caution">
    <text evidence="1">The sequence shown here is derived from an EMBL/GenBank/DDBJ whole genome shotgun (WGS) entry which is preliminary data.</text>
</comment>
<evidence type="ECO:0000313" key="2">
    <source>
        <dbReference type="Proteomes" id="UP000284706"/>
    </source>
</evidence>
<evidence type="ECO:0008006" key="3">
    <source>
        <dbReference type="Google" id="ProtNLM"/>
    </source>
</evidence>
<dbReference type="AlphaFoldDB" id="A0A409WE17"/>
<dbReference type="Pfam" id="PF00702">
    <property type="entry name" value="Hydrolase"/>
    <property type="match status" value="1"/>
</dbReference>
<dbReference type="GO" id="GO:0009166">
    <property type="term" value="P:nucleotide catabolic process"/>
    <property type="evidence" value="ECO:0007669"/>
    <property type="project" value="TreeGrafter"/>
</dbReference>
<dbReference type="InterPro" id="IPR052791">
    <property type="entry name" value="SSM1_domain"/>
</dbReference>
<dbReference type="STRING" id="231916.A0A409WE17"/>
<protein>
    <recommendedName>
        <fullName evidence="3">Pyrimidine 5'-nucleotidase</fullName>
    </recommendedName>
</protein>
<dbReference type="GO" id="GO:0006206">
    <property type="term" value="P:pyrimidine nucleobase metabolic process"/>
    <property type="evidence" value="ECO:0007669"/>
    <property type="project" value="TreeGrafter"/>
</dbReference>
<accession>A0A409WE17</accession>
<dbReference type="InterPro" id="IPR036412">
    <property type="entry name" value="HAD-like_sf"/>
</dbReference>
<evidence type="ECO:0000313" key="1">
    <source>
        <dbReference type="EMBL" id="PPQ76757.1"/>
    </source>
</evidence>
<reference evidence="1 2" key="1">
    <citation type="journal article" date="2018" name="Evol. Lett.">
        <title>Horizontal gene cluster transfer increased hallucinogenic mushroom diversity.</title>
        <authorList>
            <person name="Reynolds H.T."/>
            <person name="Vijayakumar V."/>
            <person name="Gluck-Thaler E."/>
            <person name="Korotkin H.B."/>
            <person name="Matheny P.B."/>
            <person name="Slot J.C."/>
        </authorList>
    </citation>
    <scope>NUCLEOTIDE SEQUENCE [LARGE SCALE GENOMIC DNA]</scope>
    <source>
        <strain evidence="1 2">SRW20</strain>
    </source>
</reference>
<sequence length="236" mass="26897">PLSREIPSERLGTRLFPCYHAIGNLYFVVLPDYFMNLGLSDKEASDLQWKYYQQYGLPLRGLVLHHEVDPLHFDQECDGSIPLEQMIVSNASIRKLLSDIDRSKARVWVLTNAYLNHAKRVLQILDLEDQVEGIVYCDYKDPDFTCKPEPAHFRRAMKLANVIDMSKCLFVDDSKGHVDSARALGWGSCVHFCEKKSVLVNASQVGVSENEAIVISDLEELRSVWPQIFVNSKPLN</sequence>
<proteinExistence type="predicted"/>
<feature type="non-terminal residue" evidence="1">
    <location>
        <position position="1"/>
    </location>
</feature>
<dbReference type="InParanoid" id="A0A409WE17"/>
<dbReference type="FunCoup" id="A0A409WE17">
    <property type="interactions" value="250"/>
</dbReference>
<dbReference type="PANTHER" id="PTHR47438">
    <property type="entry name" value="PHOSPHATE METABOLISM PROTEIN 8-RELATED"/>
    <property type="match status" value="1"/>
</dbReference>
<dbReference type="OrthoDB" id="1065058at2759"/>
<dbReference type="SUPFAM" id="SSF56784">
    <property type="entry name" value="HAD-like"/>
    <property type="match status" value="1"/>
</dbReference>
<dbReference type="Gene3D" id="1.10.150.450">
    <property type="match status" value="1"/>
</dbReference>
<dbReference type="Gene3D" id="3.40.50.1000">
    <property type="entry name" value="HAD superfamily/HAD-like"/>
    <property type="match status" value="1"/>
</dbReference>
<gene>
    <name evidence="1" type="ORF">CVT26_000147</name>
</gene>
<organism evidence="1 2">
    <name type="scientific">Gymnopilus dilepis</name>
    <dbReference type="NCBI Taxonomy" id="231916"/>
    <lineage>
        <taxon>Eukaryota</taxon>
        <taxon>Fungi</taxon>
        <taxon>Dikarya</taxon>
        <taxon>Basidiomycota</taxon>
        <taxon>Agaricomycotina</taxon>
        <taxon>Agaricomycetes</taxon>
        <taxon>Agaricomycetidae</taxon>
        <taxon>Agaricales</taxon>
        <taxon>Agaricineae</taxon>
        <taxon>Hymenogastraceae</taxon>
        <taxon>Gymnopilus</taxon>
    </lineage>
</organism>
<dbReference type="InterPro" id="IPR023214">
    <property type="entry name" value="HAD_sf"/>
</dbReference>
<name>A0A409WE17_9AGAR</name>
<dbReference type="Proteomes" id="UP000284706">
    <property type="component" value="Unassembled WGS sequence"/>
</dbReference>
<keyword evidence="2" id="KW-1185">Reference proteome</keyword>
<dbReference type="NCBIfam" id="TIGR01509">
    <property type="entry name" value="HAD-SF-IA-v3"/>
    <property type="match status" value="1"/>
</dbReference>
<dbReference type="EMBL" id="NHYE01005124">
    <property type="protein sequence ID" value="PPQ76757.1"/>
    <property type="molecule type" value="Genomic_DNA"/>
</dbReference>
<dbReference type="GO" id="GO:0008252">
    <property type="term" value="F:nucleotidase activity"/>
    <property type="evidence" value="ECO:0007669"/>
    <property type="project" value="TreeGrafter"/>
</dbReference>
<dbReference type="InterPro" id="IPR006439">
    <property type="entry name" value="HAD-SF_hydro_IA"/>
</dbReference>
<dbReference type="PANTHER" id="PTHR47438:SF1">
    <property type="entry name" value="PHOSPHATE METABOLISM PROTEIN 8-RELATED"/>
    <property type="match status" value="1"/>
</dbReference>